<dbReference type="RefSeq" id="WP_186887368.1">
    <property type="nucleotide sequence ID" value="NZ_JACONZ010000002.1"/>
</dbReference>
<accession>A0A923I9Y7</accession>
<keyword evidence="1" id="KW-0472">Membrane</keyword>
<feature type="transmembrane region" description="Helical" evidence="1">
    <location>
        <begin position="103"/>
        <end position="127"/>
    </location>
</feature>
<keyword evidence="1" id="KW-1133">Transmembrane helix</keyword>
<dbReference type="EMBL" id="JACONZ010000002">
    <property type="protein sequence ID" value="MBC5580993.1"/>
    <property type="molecule type" value="Genomic_DNA"/>
</dbReference>
<feature type="transmembrane region" description="Helical" evidence="1">
    <location>
        <begin position="12"/>
        <end position="31"/>
    </location>
</feature>
<sequence length="226" mass="23825">MGKNYAVRMVRLLFGLALFGFGCYLSIQANIGLAPWDAFSMGFANLTGQSYGNMTVLTGLGILVVDCLLGEKIGVATVLNTLLVGKFVDLFDALGLVPRLNNFFAGVALLLAGQVVLCLGSYFYIGAAMGCGPRDSLMVGVGKKLSRLPIGLVRGGVEAAALLVGWLMGAKVGLGTVIAVFGIGFLLETTFRLLHFDVKAVAHENLFETARRLFGKESARGPDAEG</sequence>
<name>A0A923I9Y7_9FIRM</name>
<dbReference type="Proteomes" id="UP000659630">
    <property type="component" value="Unassembled WGS sequence"/>
</dbReference>
<evidence type="ECO:0000313" key="2">
    <source>
        <dbReference type="EMBL" id="MBC5580993.1"/>
    </source>
</evidence>
<feature type="transmembrane region" description="Helical" evidence="1">
    <location>
        <begin position="51"/>
        <end position="69"/>
    </location>
</feature>
<evidence type="ECO:0008006" key="4">
    <source>
        <dbReference type="Google" id="ProtNLM"/>
    </source>
</evidence>
<dbReference type="InterPro" id="IPR038750">
    <property type="entry name" value="YczE/YyaS-like"/>
</dbReference>
<dbReference type="Pfam" id="PF19700">
    <property type="entry name" value="DUF6198"/>
    <property type="match status" value="1"/>
</dbReference>
<evidence type="ECO:0000256" key="1">
    <source>
        <dbReference type="SAM" id="Phobius"/>
    </source>
</evidence>
<protein>
    <recommendedName>
        <fullName evidence="4">YitT family protein</fullName>
    </recommendedName>
</protein>
<keyword evidence="3" id="KW-1185">Reference proteome</keyword>
<gene>
    <name evidence="2" type="ORF">H8S23_05700</name>
</gene>
<evidence type="ECO:0000313" key="3">
    <source>
        <dbReference type="Proteomes" id="UP000659630"/>
    </source>
</evidence>
<dbReference type="PROSITE" id="PS51257">
    <property type="entry name" value="PROKAR_LIPOPROTEIN"/>
    <property type="match status" value="1"/>
</dbReference>
<comment type="caution">
    <text evidence="2">The sequence shown here is derived from an EMBL/GenBank/DDBJ whole genome shotgun (WGS) entry which is preliminary data.</text>
</comment>
<dbReference type="PANTHER" id="PTHR40078">
    <property type="entry name" value="INTEGRAL MEMBRANE PROTEIN-RELATED"/>
    <property type="match status" value="1"/>
</dbReference>
<keyword evidence="1" id="KW-0812">Transmembrane</keyword>
<proteinExistence type="predicted"/>
<dbReference type="PANTHER" id="PTHR40078:SF1">
    <property type="entry name" value="INTEGRAL MEMBRANE PROTEIN"/>
    <property type="match status" value="1"/>
</dbReference>
<dbReference type="AlphaFoldDB" id="A0A923I9Y7"/>
<reference evidence="2" key="1">
    <citation type="submission" date="2020-08" db="EMBL/GenBank/DDBJ databases">
        <title>Genome public.</title>
        <authorList>
            <person name="Liu C."/>
            <person name="Sun Q."/>
        </authorList>
    </citation>
    <scope>NUCLEOTIDE SEQUENCE</scope>
    <source>
        <strain evidence="2">BX8</strain>
    </source>
</reference>
<feature type="transmembrane region" description="Helical" evidence="1">
    <location>
        <begin position="174"/>
        <end position="194"/>
    </location>
</feature>
<organism evidence="2 3">
    <name type="scientific">Anaerofilum hominis</name>
    <dbReference type="NCBI Taxonomy" id="2763016"/>
    <lineage>
        <taxon>Bacteria</taxon>
        <taxon>Bacillati</taxon>
        <taxon>Bacillota</taxon>
        <taxon>Clostridia</taxon>
        <taxon>Eubacteriales</taxon>
        <taxon>Oscillospiraceae</taxon>
        <taxon>Anaerofilum</taxon>
    </lineage>
</organism>